<evidence type="ECO:0000313" key="11">
    <source>
        <dbReference type="Proteomes" id="UP000615446"/>
    </source>
</evidence>
<feature type="coiled-coil region" evidence="7">
    <location>
        <begin position="445"/>
        <end position="472"/>
    </location>
</feature>
<name>A0A8H3QMM5_9GLOM</name>
<dbReference type="GO" id="GO:0015297">
    <property type="term" value="F:antiporter activity"/>
    <property type="evidence" value="ECO:0007669"/>
    <property type="project" value="InterPro"/>
</dbReference>
<sequence>MRTIMNFYGKNKRGLSLIIAQRELKMSEGGVLSGIIPTEYNPGNPITLFIIQVVLIIAFTRILNIVLSPLKQPRVISEVIGGILLGPSVFGRIPGYTKTIFPIESRPLLNLAANVGLVLFLFIVGVEMNPKAIMKNARAAISISAGGISLCFALGSAVSIGLYNNFTDKTQKFPVFLIFIGVAMAITAFPVLARILSELQVIRTPVGVAALTASVNDDVTSWVLLALVVSLVNSSNNLTALYVFLLCIGWVIIVVIVVRPILIKLIVKTGSNENGPTLSMTVITLSTVLVSAFVTSTIGVHAILGGFIVGVIIPHEGGFAVGITEKIEDLINVLFLPVYFALSGLKTQLGLLNDGKVWAWVIVVILCAMMGKIIGCGLMARVNKYTWRESLTIGVFMSCKGLVELIILNIGYDSKVINDRIFVIMVVMALVTTVLTSPLTTWIYSTEYRKKMEVVRDEKNNLNRLSRNYNNDLLSKTNYSKLLVVLNKVEWLPAMMTLVQLLQPLPKSTVIIKQNDVNEEELGINSTSTVVEHDNNNEPLVVHALRIIELKQRISDVMKFNESEELILRDPIMNVFRMFGHLNFVNIKANLIITPFHNFARQVAESVKDTGSEMVIIPWNGAGSIVDDPVNPLGIPKEQKLTSLQVSSFVQGVFNEVNVSIGFLIDRGLGVGTRKSQNKTFSDGLDIHVYLPFFGGIDDREALSFVVRLLDHPNVTATVIRIKKTNEPTDNDTTLKRADPFVTHFNPQSDTEPQRPPLAHEMSTTSEHVLNSDVERELSHEADELLLLDYFKVNDGKLINNPRIKFREISSSTALQTAVKRGEEIVTHKDLVVVGRGRQKAVISHREEFTEVLKNFGLSYGNDTRKCLGDLAEAFLVSQISSSICVIQGVKR</sequence>
<comment type="caution">
    <text evidence="10">The sequence shown here is derived from an EMBL/GenBank/DDBJ whole genome shotgun (WGS) entry which is preliminary data.</text>
</comment>
<dbReference type="Gene3D" id="1.20.1530.20">
    <property type="match status" value="1"/>
</dbReference>
<keyword evidence="2" id="KW-0813">Transport</keyword>
<evidence type="ECO:0000256" key="7">
    <source>
        <dbReference type="SAM" id="Coils"/>
    </source>
</evidence>
<dbReference type="PANTHER" id="PTHR32468:SF0">
    <property type="entry name" value="K(+)_H(+) ANTIPORTER 1"/>
    <property type="match status" value="1"/>
</dbReference>
<evidence type="ECO:0000256" key="1">
    <source>
        <dbReference type="ARBA" id="ARBA00004141"/>
    </source>
</evidence>
<evidence type="ECO:0000256" key="3">
    <source>
        <dbReference type="ARBA" id="ARBA00022692"/>
    </source>
</evidence>
<evidence type="ECO:0000256" key="2">
    <source>
        <dbReference type="ARBA" id="ARBA00022448"/>
    </source>
</evidence>
<keyword evidence="4 8" id="KW-1133">Transmembrane helix</keyword>
<accession>A0A8H3QMM5</accession>
<feature type="transmembrane region" description="Helical" evidence="8">
    <location>
        <begin position="108"/>
        <end position="128"/>
    </location>
</feature>
<dbReference type="AlphaFoldDB" id="A0A8H3QMM5"/>
<evidence type="ECO:0000256" key="5">
    <source>
        <dbReference type="ARBA" id="ARBA00023065"/>
    </source>
</evidence>
<keyword evidence="3 8" id="KW-0812">Transmembrane</keyword>
<keyword evidence="5" id="KW-0406">Ion transport</keyword>
<evidence type="ECO:0000256" key="4">
    <source>
        <dbReference type="ARBA" id="ARBA00022989"/>
    </source>
</evidence>
<dbReference type="GO" id="GO:0016020">
    <property type="term" value="C:membrane"/>
    <property type="evidence" value="ECO:0007669"/>
    <property type="project" value="UniProtKB-SubCell"/>
</dbReference>
<proteinExistence type="predicted"/>
<comment type="subcellular location">
    <subcellularLocation>
        <location evidence="1">Membrane</location>
        <topology evidence="1">Multi-pass membrane protein</topology>
    </subcellularLocation>
</comment>
<dbReference type="PANTHER" id="PTHR32468">
    <property type="entry name" value="CATION/H + ANTIPORTER"/>
    <property type="match status" value="1"/>
</dbReference>
<dbReference type="EMBL" id="BLAL01000059">
    <property type="protein sequence ID" value="GES82189.1"/>
    <property type="molecule type" value="Genomic_DNA"/>
</dbReference>
<dbReference type="Proteomes" id="UP000615446">
    <property type="component" value="Unassembled WGS sequence"/>
</dbReference>
<feature type="transmembrane region" description="Helical" evidence="8">
    <location>
        <begin position="46"/>
        <end position="67"/>
    </location>
</feature>
<dbReference type="Pfam" id="PF00999">
    <property type="entry name" value="Na_H_Exchanger"/>
    <property type="match status" value="1"/>
</dbReference>
<keyword evidence="6 8" id="KW-0472">Membrane</keyword>
<dbReference type="GO" id="GO:1902600">
    <property type="term" value="P:proton transmembrane transport"/>
    <property type="evidence" value="ECO:0007669"/>
    <property type="project" value="InterPro"/>
</dbReference>
<gene>
    <name evidence="10" type="ORF">RCL2_000941100</name>
</gene>
<feature type="transmembrane region" description="Helical" evidence="8">
    <location>
        <begin position="79"/>
        <end position="96"/>
    </location>
</feature>
<feature type="transmembrane region" description="Helical" evidence="8">
    <location>
        <begin position="422"/>
        <end position="444"/>
    </location>
</feature>
<feature type="transmembrane region" description="Helical" evidence="8">
    <location>
        <begin position="357"/>
        <end position="379"/>
    </location>
</feature>
<organism evidence="10 11">
    <name type="scientific">Rhizophagus clarus</name>
    <dbReference type="NCBI Taxonomy" id="94130"/>
    <lineage>
        <taxon>Eukaryota</taxon>
        <taxon>Fungi</taxon>
        <taxon>Fungi incertae sedis</taxon>
        <taxon>Mucoromycota</taxon>
        <taxon>Glomeromycotina</taxon>
        <taxon>Glomeromycetes</taxon>
        <taxon>Glomerales</taxon>
        <taxon>Glomeraceae</taxon>
        <taxon>Rhizophagus</taxon>
    </lineage>
</organism>
<evidence type="ECO:0000313" key="10">
    <source>
        <dbReference type="EMBL" id="GES82189.1"/>
    </source>
</evidence>
<feature type="transmembrane region" description="Helical" evidence="8">
    <location>
        <begin position="300"/>
        <end position="323"/>
    </location>
</feature>
<reference evidence="10" key="1">
    <citation type="submission" date="2019-10" db="EMBL/GenBank/DDBJ databases">
        <title>Conservation and host-specific expression of non-tandemly repeated heterogenous ribosome RNA gene in arbuscular mycorrhizal fungi.</title>
        <authorList>
            <person name="Maeda T."/>
            <person name="Kobayashi Y."/>
            <person name="Nakagawa T."/>
            <person name="Ezawa T."/>
            <person name="Yamaguchi K."/>
            <person name="Bino T."/>
            <person name="Nishimoto Y."/>
            <person name="Shigenobu S."/>
            <person name="Kawaguchi M."/>
        </authorList>
    </citation>
    <scope>NUCLEOTIDE SEQUENCE</scope>
    <source>
        <strain evidence="10">HR1</strain>
    </source>
</reference>
<feature type="domain" description="Cation/H+ exchanger transmembrane" evidence="9">
    <location>
        <begin position="56"/>
        <end position="442"/>
    </location>
</feature>
<evidence type="ECO:0000256" key="8">
    <source>
        <dbReference type="SAM" id="Phobius"/>
    </source>
</evidence>
<evidence type="ECO:0000256" key="6">
    <source>
        <dbReference type="ARBA" id="ARBA00023136"/>
    </source>
</evidence>
<feature type="transmembrane region" description="Helical" evidence="8">
    <location>
        <begin position="140"/>
        <end position="163"/>
    </location>
</feature>
<dbReference type="InterPro" id="IPR006153">
    <property type="entry name" value="Cation/H_exchanger_TM"/>
</dbReference>
<dbReference type="OrthoDB" id="2687058at2759"/>
<dbReference type="InterPro" id="IPR038770">
    <property type="entry name" value="Na+/solute_symporter_sf"/>
</dbReference>
<protein>
    <submittedName>
        <fullName evidence="10">Potassium:hydrogen antiporter</fullName>
    </submittedName>
</protein>
<evidence type="ECO:0000259" key="9">
    <source>
        <dbReference type="Pfam" id="PF00999"/>
    </source>
</evidence>
<feature type="transmembrane region" description="Helical" evidence="8">
    <location>
        <begin position="330"/>
        <end position="351"/>
    </location>
</feature>
<feature type="transmembrane region" description="Helical" evidence="8">
    <location>
        <begin position="241"/>
        <end position="262"/>
    </location>
</feature>
<dbReference type="InterPro" id="IPR050794">
    <property type="entry name" value="CPA2_transporter"/>
</dbReference>
<feature type="transmembrane region" description="Helical" evidence="8">
    <location>
        <begin position="175"/>
        <end position="196"/>
    </location>
</feature>
<keyword evidence="7" id="KW-0175">Coiled coil</keyword>
<feature type="transmembrane region" description="Helical" evidence="8">
    <location>
        <begin position="274"/>
        <end position="294"/>
    </location>
</feature>